<feature type="compositionally biased region" description="Polar residues" evidence="1">
    <location>
        <begin position="13"/>
        <end position="66"/>
    </location>
</feature>
<feature type="region of interest" description="Disordered" evidence="1">
    <location>
        <begin position="1"/>
        <end position="66"/>
    </location>
</feature>
<proteinExistence type="predicted"/>
<organism evidence="2 3">
    <name type="scientific">Dryococelus australis</name>
    <dbReference type="NCBI Taxonomy" id="614101"/>
    <lineage>
        <taxon>Eukaryota</taxon>
        <taxon>Metazoa</taxon>
        <taxon>Ecdysozoa</taxon>
        <taxon>Arthropoda</taxon>
        <taxon>Hexapoda</taxon>
        <taxon>Insecta</taxon>
        <taxon>Pterygota</taxon>
        <taxon>Neoptera</taxon>
        <taxon>Polyneoptera</taxon>
        <taxon>Phasmatodea</taxon>
        <taxon>Verophasmatodea</taxon>
        <taxon>Anareolatae</taxon>
        <taxon>Phasmatidae</taxon>
        <taxon>Eurycanthinae</taxon>
        <taxon>Dryococelus</taxon>
    </lineage>
</organism>
<keyword evidence="3" id="KW-1185">Reference proteome</keyword>
<feature type="region of interest" description="Disordered" evidence="1">
    <location>
        <begin position="396"/>
        <end position="420"/>
    </location>
</feature>
<evidence type="ECO:0000313" key="2">
    <source>
        <dbReference type="EMBL" id="KAJ8895237.1"/>
    </source>
</evidence>
<evidence type="ECO:0000256" key="1">
    <source>
        <dbReference type="SAM" id="MobiDB-lite"/>
    </source>
</evidence>
<evidence type="ECO:0000313" key="3">
    <source>
        <dbReference type="Proteomes" id="UP001159363"/>
    </source>
</evidence>
<accession>A0ABQ9IFK5</accession>
<sequence>MSLPIKTLEGCSIRQSVSGKPTRQPASQPIKNLSQQVVGSQTQGRSPEPRATNQRMDTPTSNLNCSVFNRKPTLMRRTDARPVDPRPFPSRRGGRDVRAARTPIVCGRACWVIRPHTGAAMQARREAVFTRTCYLVVGFGDVQSGPRVLSPPEEFYSVLECSAQLAPLRLKWEPRQAALQWKVALYDMAIYRSRNNIREISQLRGGPTIFNALRKRFTAPLPIWSTCIGTILKSGYRTAAAEIVERYREQLSRSLRRARYSLDGVGFTLVFTRGESCRVPASCSSYGPLALVSWFTGFHERLHPSHTPYIHFIFECAPRCCGGEVVRLLASHPGELGSIPGKVARGFSYVGIVLDDAAGRRAFSGISRFSRLIWQPTHQLAAQPIVNLPQHAVVSNEAQDPFPDPREANQRKGTSTSKRPPHNAVSVYCLLCGHVSDHPPAFHYVKPRSIPCRVNPILPHVGNVADVDIGGEPSRDAPILPQQGIHIDEANNRRSWELVGRKLVGPVEPVPPRARKRDWGRIVKESAMAVVSDPSEHSPGFGSPPQHVRVLGVTTAARVPFRQVPTARRPWPDYSPPTLGEPGSIPGVVAPKFSHVGITPDDAAGRRIFLVIFRFPPPLHSGAAAILISLNPHRLSRSRLPRLPKAYVGKILQRRTLISVWYPLPSRAANQRTDARTSKEPPYSFISVHCLLCASTAAKGASCTSALQISIGHKRQTYRCGVQVALATAGETQPARDHSLLLRRRKCLPRAASPGAGRLRFLLRGATSASVFDTAVSVSCGRREIMSPCLTIRAGRRPKLRRVDVCQVRLLPLIGGLTPRHVAGARDRLQNTRDSLSSVQRLFTANRSHSSVGSLPKSCGTMPLVGGFLGKLPFLPPLNSGAAPYSPQSPIIGSQDLDVKSHRVVSWRGQRRGPRCRGTERLSNTDVKQVPMPRTPVAHANKMASLVNNHALTPFADQRLVNLLDSGQLKRRAREVSRHACCCDGTGLTRPGRCNRHVQRAGDCIRFALLGGEHANRSATAAPTGVGEREIPQEDLPTIDNVCYVFRMRKFYYVAGGSQSTSTVIVFSVDKTNRTKVSANAETNAIDIAVVENMGNSL</sequence>
<comment type="caution">
    <text evidence="2">The sequence shown here is derived from an EMBL/GenBank/DDBJ whole genome shotgun (WGS) entry which is preliminary data.</text>
</comment>
<reference evidence="2 3" key="1">
    <citation type="submission" date="2023-02" db="EMBL/GenBank/DDBJ databases">
        <title>LHISI_Scaffold_Assembly.</title>
        <authorList>
            <person name="Stuart O.P."/>
            <person name="Cleave R."/>
            <person name="Magrath M.J.L."/>
            <person name="Mikheyev A.S."/>
        </authorList>
    </citation>
    <scope>NUCLEOTIDE SEQUENCE [LARGE SCALE GENOMIC DNA]</scope>
    <source>
        <strain evidence="2">Daus_M_001</strain>
        <tissue evidence="2">Leg muscle</tissue>
    </source>
</reference>
<dbReference type="EMBL" id="JARBHB010000001">
    <property type="protein sequence ID" value="KAJ8895237.1"/>
    <property type="molecule type" value="Genomic_DNA"/>
</dbReference>
<protein>
    <submittedName>
        <fullName evidence="2">Uncharacterized protein</fullName>
    </submittedName>
</protein>
<name>A0ABQ9IFK5_9NEOP</name>
<dbReference type="Proteomes" id="UP001159363">
    <property type="component" value="Chromosome 1"/>
</dbReference>
<gene>
    <name evidence="2" type="ORF">PR048_000562</name>
</gene>